<proteinExistence type="predicted"/>
<gene>
    <name evidence="2" type="ORF">PanWU01x14_350610</name>
</gene>
<comment type="caution">
    <text evidence="2">The sequence shown here is derived from an EMBL/GenBank/DDBJ whole genome shotgun (WGS) entry which is preliminary data.</text>
</comment>
<feature type="non-terminal residue" evidence="2">
    <location>
        <position position="60"/>
    </location>
</feature>
<dbReference type="EMBL" id="JXTB01000710">
    <property type="protein sequence ID" value="PON33689.1"/>
    <property type="molecule type" value="Genomic_DNA"/>
</dbReference>
<evidence type="ECO:0000313" key="3">
    <source>
        <dbReference type="Proteomes" id="UP000237105"/>
    </source>
</evidence>
<sequence>MGGTPCASRTGVGPLPLPRGLRPTPVVASSRARSYVNVVCDPLMCGISDISEDPFFMPYV</sequence>
<reference evidence="3" key="1">
    <citation type="submission" date="2016-06" db="EMBL/GenBank/DDBJ databases">
        <title>Parallel loss of symbiosis genes in relatives of nitrogen-fixing non-legume Parasponia.</title>
        <authorList>
            <person name="Van Velzen R."/>
            <person name="Holmer R."/>
            <person name="Bu F."/>
            <person name="Rutten L."/>
            <person name="Van Zeijl A."/>
            <person name="Liu W."/>
            <person name="Santuari L."/>
            <person name="Cao Q."/>
            <person name="Sharma T."/>
            <person name="Shen D."/>
            <person name="Roswanjaya Y."/>
            <person name="Wardhani T."/>
            <person name="Kalhor M.S."/>
            <person name="Jansen J."/>
            <person name="Van den Hoogen J."/>
            <person name="Gungor B."/>
            <person name="Hartog M."/>
            <person name="Hontelez J."/>
            <person name="Verver J."/>
            <person name="Yang W.-C."/>
            <person name="Schijlen E."/>
            <person name="Repin R."/>
            <person name="Schilthuizen M."/>
            <person name="Schranz E."/>
            <person name="Heidstra R."/>
            <person name="Miyata K."/>
            <person name="Fedorova E."/>
            <person name="Kohlen W."/>
            <person name="Bisseling T."/>
            <person name="Smit S."/>
            <person name="Geurts R."/>
        </authorList>
    </citation>
    <scope>NUCLEOTIDE SEQUENCE [LARGE SCALE GENOMIC DNA]</scope>
    <source>
        <strain evidence="3">cv. WU1-14</strain>
    </source>
</reference>
<dbReference type="Proteomes" id="UP000237105">
    <property type="component" value="Unassembled WGS sequence"/>
</dbReference>
<evidence type="ECO:0000256" key="1">
    <source>
        <dbReference type="SAM" id="MobiDB-lite"/>
    </source>
</evidence>
<protein>
    <submittedName>
        <fullName evidence="2">Uncharacterized protein</fullName>
    </submittedName>
</protein>
<feature type="compositionally biased region" description="Low complexity" evidence="1">
    <location>
        <begin position="9"/>
        <end position="23"/>
    </location>
</feature>
<accession>A0A2P5AAX4</accession>
<feature type="region of interest" description="Disordered" evidence="1">
    <location>
        <begin position="1"/>
        <end position="23"/>
    </location>
</feature>
<organism evidence="2 3">
    <name type="scientific">Parasponia andersonii</name>
    <name type="common">Sponia andersonii</name>
    <dbReference type="NCBI Taxonomy" id="3476"/>
    <lineage>
        <taxon>Eukaryota</taxon>
        <taxon>Viridiplantae</taxon>
        <taxon>Streptophyta</taxon>
        <taxon>Embryophyta</taxon>
        <taxon>Tracheophyta</taxon>
        <taxon>Spermatophyta</taxon>
        <taxon>Magnoliopsida</taxon>
        <taxon>eudicotyledons</taxon>
        <taxon>Gunneridae</taxon>
        <taxon>Pentapetalae</taxon>
        <taxon>rosids</taxon>
        <taxon>fabids</taxon>
        <taxon>Rosales</taxon>
        <taxon>Cannabaceae</taxon>
        <taxon>Parasponia</taxon>
    </lineage>
</organism>
<keyword evidence="3" id="KW-1185">Reference proteome</keyword>
<evidence type="ECO:0000313" key="2">
    <source>
        <dbReference type="EMBL" id="PON33689.1"/>
    </source>
</evidence>
<dbReference type="AlphaFoldDB" id="A0A2P5AAX4"/>
<name>A0A2P5AAX4_PARAD</name>